<dbReference type="InterPro" id="IPR009100">
    <property type="entry name" value="AcylCoA_DH/oxidase_NM_dom_sf"/>
</dbReference>
<dbReference type="Pfam" id="PF00441">
    <property type="entry name" value="Acyl-CoA_dh_1"/>
    <property type="match status" value="1"/>
</dbReference>
<feature type="region of interest" description="Disordered" evidence="5">
    <location>
        <begin position="186"/>
        <end position="220"/>
    </location>
</feature>
<keyword evidence="2" id="KW-0285">Flavoprotein</keyword>
<reference evidence="7" key="1">
    <citation type="submission" date="2019-08" db="EMBL/GenBank/DDBJ databases">
        <authorList>
            <person name="Kucharzyk K."/>
            <person name="Murdoch R.W."/>
            <person name="Higgins S."/>
            <person name="Loffler F."/>
        </authorList>
    </citation>
    <scope>NUCLEOTIDE SEQUENCE</scope>
</reference>
<dbReference type="GO" id="GO:0005886">
    <property type="term" value="C:plasma membrane"/>
    <property type="evidence" value="ECO:0007669"/>
    <property type="project" value="TreeGrafter"/>
</dbReference>
<dbReference type="InterPro" id="IPR036250">
    <property type="entry name" value="AcylCo_DH-like_C"/>
</dbReference>
<evidence type="ECO:0000256" key="5">
    <source>
        <dbReference type="SAM" id="MobiDB-lite"/>
    </source>
</evidence>
<feature type="domain" description="Acyl-CoA dehydrogenase/oxidase C-terminal" evidence="6">
    <location>
        <begin position="61"/>
        <end position="177"/>
    </location>
</feature>
<accession>A0A645BNR6</accession>
<comment type="caution">
    <text evidence="7">The sequence shown here is derived from an EMBL/GenBank/DDBJ whole genome shotgun (WGS) entry which is preliminary data.</text>
</comment>
<comment type="similarity">
    <text evidence="1">Belongs to the acyl-CoA dehydrogenase family.</text>
</comment>
<proteinExistence type="inferred from homology"/>
<evidence type="ECO:0000256" key="1">
    <source>
        <dbReference type="ARBA" id="ARBA00009347"/>
    </source>
</evidence>
<keyword evidence="3" id="KW-0274">FAD</keyword>
<dbReference type="SUPFAM" id="SSF56645">
    <property type="entry name" value="Acyl-CoA dehydrogenase NM domain-like"/>
    <property type="match status" value="1"/>
</dbReference>
<evidence type="ECO:0000256" key="2">
    <source>
        <dbReference type="ARBA" id="ARBA00022630"/>
    </source>
</evidence>
<evidence type="ECO:0000259" key="6">
    <source>
        <dbReference type="Pfam" id="PF00441"/>
    </source>
</evidence>
<dbReference type="GO" id="GO:0016627">
    <property type="term" value="F:oxidoreductase activity, acting on the CH-CH group of donors"/>
    <property type="evidence" value="ECO:0007669"/>
    <property type="project" value="InterPro"/>
</dbReference>
<evidence type="ECO:0000256" key="3">
    <source>
        <dbReference type="ARBA" id="ARBA00022827"/>
    </source>
</evidence>
<name>A0A645BNR6_9ZZZZ</name>
<sequence length="413" mass="44614">MLARTDATAQRHKGISFLLVDMKLPGVRVSPIRQITGEADFNEVFFEDVKVPLDALVGEENGGWRLAMAAASFERGTYFIPRQVRFAQEVEALKQLAAKTQDDSGTSMLDSPHLRRDIARLAVDSHVLQLKSWRALTHALRGGPPGPEGSATKLHWSESHQKLLTLATELLGERALAGLLQHLRRPPARRPRRSWAPCRRAGSLGSRGCRTSRRWRPGSLGHAHEGVRRLRGLDGVGGHLHAAVRAVLEAHGARQAAGKLAVALALGGAGIDRAPAHEVADELRGEQVQELRAHRQAPRQDVEQQHAGALQALVDGEAVVQVRVVNEALPALGGAGLLEIDAHHDEQVLAQRIGLLFQQARVLHVLAMVVDGAGGATTTTSWSSCPCSTHEMAVRLCSTSCCADCRACSRCPK</sequence>
<dbReference type="InterPro" id="IPR052161">
    <property type="entry name" value="Mycobact_Acyl-CoA_DH"/>
</dbReference>
<dbReference type="PANTHER" id="PTHR43292">
    <property type="entry name" value="ACYL-COA DEHYDROGENASE"/>
    <property type="match status" value="1"/>
</dbReference>
<dbReference type="SUPFAM" id="SSF47203">
    <property type="entry name" value="Acyl-CoA dehydrogenase C-terminal domain-like"/>
    <property type="match status" value="1"/>
</dbReference>
<organism evidence="7">
    <name type="scientific">bioreactor metagenome</name>
    <dbReference type="NCBI Taxonomy" id="1076179"/>
    <lineage>
        <taxon>unclassified sequences</taxon>
        <taxon>metagenomes</taxon>
        <taxon>ecological metagenomes</taxon>
    </lineage>
</organism>
<protein>
    <recommendedName>
        <fullName evidence="6">Acyl-CoA dehydrogenase/oxidase C-terminal domain-containing protein</fullName>
    </recommendedName>
</protein>
<evidence type="ECO:0000313" key="7">
    <source>
        <dbReference type="EMBL" id="MPM66887.1"/>
    </source>
</evidence>
<dbReference type="AlphaFoldDB" id="A0A645BNR6"/>
<keyword evidence="4" id="KW-0560">Oxidoreductase</keyword>
<gene>
    <name evidence="7" type="ORF">SDC9_113799</name>
</gene>
<dbReference type="EMBL" id="VSSQ01021359">
    <property type="protein sequence ID" value="MPM66887.1"/>
    <property type="molecule type" value="Genomic_DNA"/>
</dbReference>
<dbReference type="InterPro" id="IPR046373">
    <property type="entry name" value="Acyl-CoA_Oxase/DH_mid-dom_sf"/>
</dbReference>
<dbReference type="InterPro" id="IPR009075">
    <property type="entry name" value="AcylCo_DH/oxidase_C"/>
</dbReference>
<evidence type="ECO:0000256" key="4">
    <source>
        <dbReference type="ARBA" id="ARBA00023002"/>
    </source>
</evidence>
<dbReference type="Gene3D" id="1.20.140.10">
    <property type="entry name" value="Butyryl-CoA Dehydrogenase, subunit A, domain 3"/>
    <property type="match status" value="1"/>
</dbReference>
<dbReference type="PANTHER" id="PTHR43292:SF3">
    <property type="entry name" value="ACYL-COA DEHYDROGENASE FADE29"/>
    <property type="match status" value="1"/>
</dbReference>
<dbReference type="Gene3D" id="2.40.110.10">
    <property type="entry name" value="Butyryl-CoA Dehydrogenase, subunit A, domain 2"/>
    <property type="match status" value="1"/>
</dbReference>